<dbReference type="PANTHER" id="PTHR30461">
    <property type="entry name" value="DNA-INVERTASE FROM LAMBDOID PROPHAGE"/>
    <property type="match status" value="1"/>
</dbReference>
<name>A0ABP3E9H4_9PSEU</name>
<dbReference type="Gene3D" id="3.40.50.1390">
    <property type="entry name" value="Resolvase, N-terminal catalytic domain"/>
    <property type="match status" value="1"/>
</dbReference>
<dbReference type="SUPFAM" id="SSF53041">
    <property type="entry name" value="Resolvase-like"/>
    <property type="match status" value="1"/>
</dbReference>
<dbReference type="Gene3D" id="3.90.1750.20">
    <property type="entry name" value="Putative Large Serine Recombinase, Chain B, Domain 2"/>
    <property type="match status" value="1"/>
</dbReference>
<dbReference type="EMBL" id="BAAABU010000025">
    <property type="protein sequence ID" value="GAA0256506.1"/>
    <property type="molecule type" value="Genomic_DNA"/>
</dbReference>
<sequence length="373" mass="41308">MTVSTLLRPSTLAEWLASTAPEGTFGPAVEGPLRFLFYGRASTAEHQDPRTSRLWQVDVAHKLVAGHGRIVAEYFEVGCSRQVPWHKRPQAAALLAALGDPANRIDAIVVGEYERAFDTGQLDALRPILERHGVGLWLPEAGGPVEFGSPLHEALAAVLAARSHAEVVRARHRVVAAMRLQTVEQGRYLGGRPPYGYRLVDAGPHPNRELARRGVRVQRFAPDPNTAPHVRWIFGQRLAGRSCAHIARRLNERAIPGPSGADDGWSLRTVTEILRNPRYTGYQVWNRTSADRTDRSATGRRPTTRNSRHEWALSRRIAHQPLVSEQDFLAAQTIHAGRPNAEGGKHVYILTGSLHCAVCGRRMEAHRVHDRPG</sequence>
<dbReference type="RefSeq" id="WP_343938514.1">
    <property type="nucleotide sequence ID" value="NZ_BAAABU010000025.1"/>
</dbReference>
<organism evidence="2 3">
    <name type="scientific">Saccharothrix mutabilis subsp. mutabilis</name>
    <dbReference type="NCBI Taxonomy" id="66855"/>
    <lineage>
        <taxon>Bacteria</taxon>
        <taxon>Bacillati</taxon>
        <taxon>Actinomycetota</taxon>
        <taxon>Actinomycetes</taxon>
        <taxon>Pseudonocardiales</taxon>
        <taxon>Pseudonocardiaceae</taxon>
        <taxon>Saccharothrix</taxon>
    </lineage>
</organism>
<protein>
    <recommendedName>
        <fullName evidence="1">Recombinase domain-containing protein</fullName>
    </recommendedName>
</protein>
<dbReference type="InterPro" id="IPR011109">
    <property type="entry name" value="DNA_bind_recombinase_dom"/>
</dbReference>
<dbReference type="Proteomes" id="UP001500416">
    <property type="component" value="Unassembled WGS sequence"/>
</dbReference>
<evidence type="ECO:0000313" key="2">
    <source>
        <dbReference type="EMBL" id="GAA0256506.1"/>
    </source>
</evidence>
<dbReference type="Pfam" id="PF07508">
    <property type="entry name" value="Recombinase"/>
    <property type="match status" value="1"/>
</dbReference>
<dbReference type="InterPro" id="IPR050639">
    <property type="entry name" value="SSR_resolvase"/>
</dbReference>
<accession>A0ABP3E9H4</accession>
<comment type="caution">
    <text evidence="2">The sequence shown here is derived from an EMBL/GenBank/DDBJ whole genome shotgun (WGS) entry which is preliminary data.</text>
</comment>
<feature type="domain" description="Recombinase" evidence="1">
    <location>
        <begin position="194"/>
        <end position="341"/>
    </location>
</feature>
<evidence type="ECO:0000313" key="3">
    <source>
        <dbReference type="Proteomes" id="UP001500416"/>
    </source>
</evidence>
<keyword evidence="3" id="KW-1185">Reference proteome</keyword>
<proteinExistence type="predicted"/>
<dbReference type="SMART" id="SM00857">
    <property type="entry name" value="Resolvase"/>
    <property type="match status" value="1"/>
</dbReference>
<reference evidence="3" key="1">
    <citation type="journal article" date="2019" name="Int. J. Syst. Evol. Microbiol.">
        <title>The Global Catalogue of Microorganisms (GCM) 10K type strain sequencing project: providing services to taxonomists for standard genome sequencing and annotation.</title>
        <authorList>
            <consortium name="The Broad Institute Genomics Platform"/>
            <consortium name="The Broad Institute Genome Sequencing Center for Infectious Disease"/>
            <person name="Wu L."/>
            <person name="Ma J."/>
        </authorList>
    </citation>
    <scope>NUCLEOTIDE SEQUENCE [LARGE SCALE GENOMIC DNA]</scope>
    <source>
        <strain evidence="3">JCM 3380</strain>
    </source>
</reference>
<dbReference type="PROSITE" id="PS51737">
    <property type="entry name" value="RECOMBINASE_DNA_BIND"/>
    <property type="match status" value="1"/>
</dbReference>
<gene>
    <name evidence="2" type="ORF">GCM10010492_66780</name>
</gene>
<evidence type="ECO:0000259" key="1">
    <source>
        <dbReference type="PROSITE" id="PS51737"/>
    </source>
</evidence>
<dbReference type="InterPro" id="IPR038109">
    <property type="entry name" value="DNA_bind_recomb_sf"/>
</dbReference>
<dbReference type="PANTHER" id="PTHR30461:SF23">
    <property type="entry name" value="DNA RECOMBINASE-RELATED"/>
    <property type="match status" value="1"/>
</dbReference>
<dbReference type="InterPro" id="IPR006119">
    <property type="entry name" value="Resolv_N"/>
</dbReference>
<dbReference type="InterPro" id="IPR036162">
    <property type="entry name" value="Resolvase-like_N_sf"/>
</dbReference>